<name>A0A1I1X7C6_9ACTN</name>
<organism evidence="2 3">
    <name type="scientific">Actinopolyspora alba</name>
    <dbReference type="NCBI Taxonomy" id="673379"/>
    <lineage>
        <taxon>Bacteria</taxon>
        <taxon>Bacillati</taxon>
        <taxon>Actinomycetota</taxon>
        <taxon>Actinomycetes</taxon>
        <taxon>Actinopolysporales</taxon>
        <taxon>Actinopolysporaceae</taxon>
        <taxon>Actinopolyspora</taxon>
        <taxon>Actinopolyspora alba group</taxon>
    </lineage>
</organism>
<evidence type="ECO:0000313" key="2">
    <source>
        <dbReference type="EMBL" id="SFE02508.1"/>
    </source>
</evidence>
<feature type="compositionally biased region" description="Basic and acidic residues" evidence="1">
    <location>
        <begin position="25"/>
        <end position="56"/>
    </location>
</feature>
<accession>A0A1I1X7C6</accession>
<gene>
    <name evidence="2" type="ORF">SAMN04487819_106310</name>
</gene>
<dbReference type="EMBL" id="FOMZ01000006">
    <property type="protein sequence ID" value="SFE02508.1"/>
    <property type="molecule type" value="Genomic_DNA"/>
</dbReference>
<proteinExistence type="predicted"/>
<protein>
    <submittedName>
        <fullName evidence="2">Uncharacterized protein</fullName>
    </submittedName>
</protein>
<feature type="region of interest" description="Disordered" evidence="1">
    <location>
        <begin position="18"/>
        <end position="72"/>
    </location>
</feature>
<dbReference type="Proteomes" id="UP000198716">
    <property type="component" value="Unassembled WGS sequence"/>
</dbReference>
<keyword evidence="3" id="KW-1185">Reference proteome</keyword>
<evidence type="ECO:0000313" key="3">
    <source>
        <dbReference type="Proteomes" id="UP000198716"/>
    </source>
</evidence>
<sequence length="72" mass="7716">MLQEVRCPALTTSVTLGVVTTTPATDRERTGNRGTLERAAPEEAHAAPRIEPEATTERAATVLTRQDAVETV</sequence>
<evidence type="ECO:0000256" key="1">
    <source>
        <dbReference type="SAM" id="MobiDB-lite"/>
    </source>
</evidence>
<reference evidence="3" key="1">
    <citation type="submission" date="2016-10" db="EMBL/GenBank/DDBJ databases">
        <authorList>
            <person name="Varghese N."/>
            <person name="Submissions S."/>
        </authorList>
    </citation>
    <scope>NUCLEOTIDE SEQUENCE [LARGE SCALE GENOMIC DNA]</scope>
    <source>
        <strain evidence="3">DSM 45004</strain>
    </source>
</reference>
<dbReference type="AlphaFoldDB" id="A0A1I1X7C6"/>